<dbReference type="Pfam" id="PF08240">
    <property type="entry name" value="ADH_N"/>
    <property type="match status" value="1"/>
</dbReference>
<dbReference type="SMART" id="SM00829">
    <property type="entry name" value="PKS_ER"/>
    <property type="match status" value="1"/>
</dbReference>
<evidence type="ECO:0000256" key="3">
    <source>
        <dbReference type="ARBA" id="ARBA00022833"/>
    </source>
</evidence>
<dbReference type="SUPFAM" id="SSF50129">
    <property type="entry name" value="GroES-like"/>
    <property type="match status" value="2"/>
</dbReference>
<proteinExistence type="inferred from homology"/>
<sequence length="368" mass="38156">MVKAQAAVLWEAGRPWSVEEIDLAAPGPHDVLVRNEASGLCHSDHHIQAGDSPAALPIIGGHEGAGVVEEVGSAVTDFAPGAHVVYSFIPSCGRCRWCSTGHQNLCDLGAFLMQGAMGEGPRAQTRGQGLGALSLIGTFANYSLANEASLVKVPESLPFAQAALLGCGVPTGWGSAVHVGQVKPGDAVVVVGAGGIGMNAVQGARLAGAEHVVVVDTASTKRDAAPLFGATHTAASMEEAVSLLSDLTRGVMADVGILTVGKVEGAMIAPFLELVSKNGVGVLTGVGHGSDVALDLKVFTLWQKQLRGNIYGGCNPWADIPRLIRLYESGLLKLDELVSAVYPLEEINQGYADMLDGKNIRGVVEHRH</sequence>
<dbReference type="NCBIfam" id="TIGR03989">
    <property type="entry name" value="Rxyl_3153"/>
    <property type="match status" value="1"/>
</dbReference>
<dbReference type="InterPro" id="IPR023921">
    <property type="entry name" value="ADH_Zn_actinomycetes"/>
</dbReference>
<dbReference type="Gene3D" id="3.40.50.720">
    <property type="entry name" value="NAD(P)-binding Rossmann-like Domain"/>
    <property type="match status" value="1"/>
</dbReference>
<dbReference type="Gene3D" id="3.90.180.10">
    <property type="entry name" value="Medium-chain alcohol dehydrogenases, catalytic domain"/>
    <property type="match status" value="1"/>
</dbReference>
<protein>
    <submittedName>
        <fullName evidence="8">NDMA-dependent alcohol dehydrogenase</fullName>
    </submittedName>
</protein>
<evidence type="ECO:0000256" key="2">
    <source>
        <dbReference type="ARBA" id="ARBA00022723"/>
    </source>
</evidence>
<dbReference type="InterPro" id="IPR013149">
    <property type="entry name" value="ADH-like_C"/>
</dbReference>
<dbReference type="InterPro" id="IPR002328">
    <property type="entry name" value="ADH_Zn_CS"/>
</dbReference>
<dbReference type="InterPro" id="IPR011032">
    <property type="entry name" value="GroES-like_sf"/>
</dbReference>
<name>A0ABN2N3T3_9PSEU</name>
<evidence type="ECO:0000256" key="6">
    <source>
        <dbReference type="RuleBase" id="RU361277"/>
    </source>
</evidence>
<evidence type="ECO:0000259" key="7">
    <source>
        <dbReference type="SMART" id="SM00829"/>
    </source>
</evidence>
<evidence type="ECO:0000256" key="1">
    <source>
        <dbReference type="ARBA" id="ARBA00008072"/>
    </source>
</evidence>
<dbReference type="PANTHER" id="PTHR43880">
    <property type="entry name" value="ALCOHOL DEHYDROGENASE"/>
    <property type="match status" value="1"/>
</dbReference>
<accession>A0ABN2N3T3</accession>
<dbReference type="SUPFAM" id="SSF51735">
    <property type="entry name" value="NAD(P)-binding Rossmann-fold domains"/>
    <property type="match status" value="1"/>
</dbReference>
<evidence type="ECO:0000313" key="9">
    <source>
        <dbReference type="Proteomes" id="UP001500449"/>
    </source>
</evidence>
<evidence type="ECO:0000256" key="5">
    <source>
        <dbReference type="ARBA" id="ARBA00023027"/>
    </source>
</evidence>
<keyword evidence="5" id="KW-0520">NAD</keyword>
<comment type="similarity">
    <text evidence="1 6">Belongs to the zinc-containing alcohol dehydrogenase family.</text>
</comment>
<keyword evidence="9" id="KW-1185">Reference proteome</keyword>
<dbReference type="PROSITE" id="PS00059">
    <property type="entry name" value="ADH_ZINC"/>
    <property type="match status" value="1"/>
</dbReference>
<reference evidence="8 9" key="1">
    <citation type="journal article" date="2019" name="Int. J. Syst. Evol. Microbiol.">
        <title>The Global Catalogue of Microorganisms (GCM) 10K type strain sequencing project: providing services to taxonomists for standard genome sequencing and annotation.</title>
        <authorList>
            <consortium name="The Broad Institute Genomics Platform"/>
            <consortium name="The Broad Institute Genome Sequencing Center for Infectious Disease"/>
            <person name="Wu L."/>
            <person name="Ma J."/>
        </authorList>
    </citation>
    <scope>NUCLEOTIDE SEQUENCE [LARGE SCALE GENOMIC DNA]</scope>
    <source>
        <strain evidence="8 9">JCM 16009</strain>
    </source>
</reference>
<comment type="cofactor">
    <cofactor evidence="6">
        <name>Zn(2+)</name>
        <dbReference type="ChEBI" id="CHEBI:29105"/>
    </cofactor>
</comment>
<keyword evidence="3 6" id="KW-0862">Zinc</keyword>
<dbReference type="InterPro" id="IPR020843">
    <property type="entry name" value="ER"/>
</dbReference>
<organism evidence="8 9">
    <name type="scientific">Pseudonocardia ailaonensis</name>
    <dbReference type="NCBI Taxonomy" id="367279"/>
    <lineage>
        <taxon>Bacteria</taxon>
        <taxon>Bacillati</taxon>
        <taxon>Actinomycetota</taxon>
        <taxon>Actinomycetes</taxon>
        <taxon>Pseudonocardiales</taxon>
        <taxon>Pseudonocardiaceae</taxon>
        <taxon>Pseudonocardia</taxon>
    </lineage>
</organism>
<gene>
    <name evidence="8" type="ORF">GCM10009836_34120</name>
</gene>
<dbReference type="PANTHER" id="PTHR43880:SF12">
    <property type="entry name" value="ALCOHOL DEHYDROGENASE CLASS-3"/>
    <property type="match status" value="1"/>
</dbReference>
<dbReference type="Pfam" id="PF00107">
    <property type="entry name" value="ADH_zinc_N"/>
    <property type="match status" value="1"/>
</dbReference>
<dbReference type="InterPro" id="IPR013154">
    <property type="entry name" value="ADH-like_N"/>
</dbReference>
<dbReference type="CDD" id="cd08279">
    <property type="entry name" value="Zn_ADH_class_III"/>
    <property type="match status" value="1"/>
</dbReference>
<keyword evidence="2 6" id="KW-0479">Metal-binding</keyword>
<evidence type="ECO:0000313" key="8">
    <source>
        <dbReference type="EMBL" id="GAA1851326.1"/>
    </source>
</evidence>
<dbReference type="Proteomes" id="UP001500449">
    <property type="component" value="Unassembled WGS sequence"/>
</dbReference>
<feature type="domain" description="Enoyl reductase (ER)" evidence="7">
    <location>
        <begin position="13"/>
        <end position="364"/>
    </location>
</feature>
<comment type="caution">
    <text evidence="8">The sequence shown here is derived from an EMBL/GenBank/DDBJ whole genome shotgun (WGS) entry which is preliminary data.</text>
</comment>
<evidence type="ECO:0000256" key="4">
    <source>
        <dbReference type="ARBA" id="ARBA00023002"/>
    </source>
</evidence>
<dbReference type="EMBL" id="BAAAQK010000009">
    <property type="protein sequence ID" value="GAA1851326.1"/>
    <property type="molecule type" value="Genomic_DNA"/>
</dbReference>
<dbReference type="InterPro" id="IPR036291">
    <property type="entry name" value="NAD(P)-bd_dom_sf"/>
</dbReference>
<keyword evidence="4" id="KW-0560">Oxidoreductase</keyword>